<organism evidence="3 4">
    <name type="scientific">Streptomyces luteolus</name>
    <dbReference type="NCBI Taxonomy" id="3043615"/>
    <lineage>
        <taxon>Bacteria</taxon>
        <taxon>Bacillati</taxon>
        <taxon>Actinomycetota</taxon>
        <taxon>Actinomycetes</taxon>
        <taxon>Kitasatosporales</taxon>
        <taxon>Streptomycetaceae</taxon>
        <taxon>Streptomyces</taxon>
    </lineage>
</organism>
<keyword evidence="4" id="KW-1185">Reference proteome</keyword>
<accession>A0ABT6T8L6</accession>
<evidence type="ECO:0000259" key="2">
    <source>
        <dbReference type="Pfam" id="PF13360"/>
    </source>
</evidence>
<name>A0ABT6T8L6_9ACTN</name>
<sequence>MPNLERLTRILSCPGRGLLGADARGGLHWLDRDLNVVASSNTSAPAQDPIGDPVYAVAFHGDWIITRDKVGTISRWHADTLRLADRLDAAATADVALLLEGEQPAPTMLRGIGIWQGKAYLNNGYFQVVVINLEDFTVERIVPWPHGYDMLEWFCTDAPGVHAVADRHGRIHLGSLEDLSFPSVVQVDTSNVHRVVYDGRHHRLWALGDAGIGETRNISNGVITLDLDGTIGERLDIAVNDVEGLAFSPDFGTAYVGGFDGQLLVFDNTEAKLRVTKRVGGFSHQIIDITVDEHGDVYTLTQDGEVTALKADGTVRGRLGYERQCVWDLQPVPDDDQALLAATDDGTAVLRLVEQAPGHPGLVITDQQSTGRGFTRRVVTFDDGWAGVCWPRTVRRVAGSGRVLWERQMPGIAHTLSASPDGSRILVACNAGALELDATTGRELSRIDDLPASAWASSYLPDGRRLIATRNGALTAYSAEGEVTWATELGSYPKRLLVHGNRVVATGGGGFKEFEIGSDKLDQRFTELLDNTGENCVVVDGILCAITYGLQIAAYDHASGELLALNEDLPDFPKGMAALRGVDGAAYVVVGGRGGFVRLYRLDRSRTSGVLTAVRDLWLPNATGDYPNAENTENTEPMVTGVRNGPGPA</sequence>
<dbReference type="SUPFAM" id="SSF50998">
    <property type="entry name" value="Quinoprotein alcohol dehydrogenase-like"/>
    <property type="match status" value="2"/>
</dbReference>
<gene>
    <name evidence="3" type="ORF">QIT00_37925</name>
</gene>
<dbReference type="Pfam" id="PF13360">
    <property type="entry name" value="PQQ_2"/>
    <property type="match status" value="1"/>
</dbReference>
<protein>
    <submittedName>
        <fullName evidence="3">PQQ-binding-like beta-propeller repeat protein</fullName>
    </submittedName>
</protein>
<dbReference type="InterPro" id="IPR011047">
    <property type="entry name" value="Quinoprotein_ADH-like_sf"/>
</dbReference>
<dbReference type="RefSeq" id="WP_282540060.1">
    <property type="nucleotide sequence ID" value="NZ_JASCIS010000081.1"/>
</dbReference>
<evidence type="ECO:0000313" key="3">
    <source>
        <dbReference type="EMBL" id="MDI3424237.1"/>
    </source>
</evidence>
<evidence type="ECO:0000313" key="4">
    <source>
        <dbReference type="Proteomes" id="UP001237105"/>
    </source>
</evidence>
<feature type="domain" description="Pyrrolo-quinoline quinone repeat" evidence="2">
    <location>
        <begin position="394"/>
        <end position="568"/>
    </location>
</feature>
<reference evidence="3 4" key="1">
    <citation type="submission" date="2023-05" db="EMBL/GenBank/DDBJ databases">
        <title>Draft genome sequence of Streptomyces sp. B-S-A12 isolated from a cave soil in Thailand.</title>
        <authorList>
            <person name="Chamroensaksri N."/>
            <person name="Muangham S."/>
        </authorList>
    </citation>
    <scope>NUCLEOTIDE SEQUENCE [LARGE SCALE GENOMIC DNA]</scope>
    <source>
        <strain evidence="3 4">B-S-A12</strain>
    </source>
</reference>
<dbReference type="Proteomes" id="UP001237105">
    <property type="component" value="Unassembled WGS sequence"/>
</dbReference>
<proteinExistence type="predicted"/>
<evidence type="ECO:0000256" key="1">
    <source>
        <dbReference type="SAM" id="MobiDB-lite"/>
    </source>
</evidence>
<dbReference type="Gene3D" id="2.130.10.10">
    <property type="entry name" value="YVTN repeat-like/Quinoprotein amine dehydrogenase"/>
    <property type="match status" value="2"/>
</dbReference>
<comment type="caution">
    <text evidence="3">The sequence shown here is derived from an EMBL/GenBank/DDBJ whole genome shotgun (WGS) entry which is preliminary data.</text>
</comment>
<feature type="region of interest" description="Disordered" evidence="1">
    <location>
        <begin position="625"/>
        <end position="649"/>
    </location>
</feature>
<dbReference type="InterPro" id="IPR002372">
    <property type="entry name" value="PQQ_rpt_dom"/>
</dbReference>
<dbReference type="InterPro" id="IPR015943">
    <property type="entry name" value="WD40/YVTN_repeat-like_dom_sf"/>
</dbReference>
<dbReference type="EMBL" id="JASCIS010000081">
    <property type="protein sequence ID" value="MDI3424237.1"/>
    <property type="molecule type" value="Genomic_DNA"/>
</dbReference>